<sequence>MEGSTASTATVKRDKSAVGTVHIIIMASASLLGLVFAACLILKLVKYRRAQNLRNLEKRTTRVLHHPYTVPFHNPAYTFPGTGPVPAMELLQVVPPIQNVFYNRDSVATLANQPHFNPPLPPIENSFYRPSDLVALGSPGETISMPNLAWTPDRHRTARRRTPGLKRSTNPSLQVAGLQARATTPSWQRGHFLGV</sequence>
<keyword evidence="1" id="KW-0812">Transmembrane</keyword>
<dbReference type="KEGG" id="bbel:109464576"/>
<dbReference type="AlphaFoldDB" id="A0A6P4XKQ4"/>
<reference evidence="3" key="1">
    <citation type="submission" date="2025-08" db="UniProtKB">
        <authorList>
            <consortium name="RefSeq"/>
        </authorList>
    </citation>
    <scope>IDENTIFICATION</scope>
    <source>
        <tissue evidence="3">Gonad</tissue>
    </source>
</reference>
<feature type="transmembrane region" description="Helical" evidence="1">
    <location>
        <begin position="20"/>
        <end position="45"/>
    </location>
</feature>
<keyword evidence="1" id="KW-0472">Membrane</keyword>
<keyword evidence="1" id="KW-1133">Transmembrane helix</keyword>
<dbReference type="GeneID" id="109464576"/>
<dbReference type="OrthoDB" id="10150277at2759"/>
<gene>
    <name evidence="3" type="primary">LOC109464576</name>
</gene>
<name>A0A6P4XKQ4_BRABE</name>
<evidence type="ECO:0000256" key="1">
    <source>
        <dbReference type="SAM" id="Phobius"/>
    </source>
</evidence>
<organism evidence="2 3">
    <name type="scientific">Branchiostoma belcheri</name>
    <name type="common">Amphioxus</name>
    <dbReference type="NCBI Taxonomy" id="7741"/>
    <lineage>
        <taxon>Eukaryota</taxon>
        <taxon>Metazoa</taxon>
        <taxon>Chordata</taxon>
        <taxon>Cephalochordata</taxon>
        <taxon>Leptocardii</taxon>
        <taxon>Amphioxiformes</taxon>
        <taxon>Branchiostomatidae</taxon>
        <taxon>Branchiostoma</taxon>
    </lineage>
</organism>
<proteinExistence type="predicted"/>
<evidence type="ECO:0000313" key="3">
    <source>
        <dbReference type="RefSeq" id="XP_019617140.1"/>
    </source>
</evidence>
<accession>A0A6P4XKQ4</accession>
<dbReference type="RefSeq" id="XP_019617140.1">
    <property type="nucleotide sequence ID" value="XM_019761581.1"/>
</dbReference>
<protein>
    <submittedName>
        <fullName evidence="3">Uncharacterized protein LOC109464576</fullName>
    </submittedName>
</protein>
<evidence type="ECO:0000313" key="2">
    <source>
        <dbReference type="Proteomes" id="UP000515135"/>
    </source>
</evidence>
<keyword evidence="2" id="KW-1185">Reference proteome</keyword>
<dbReference type="Proteomes" id="UP000515135">
    <property type="component" value="Unplaced"/>
</dbReference>